<dbReference type="GO" id="GO:0003924">
    <property type="term" value="F:GTPase activity"/>
    <property type="evidence" value="ECO:0007669"/>
    <property type="project" value="InterPro"/>
</dbReference>
<dbReference type="SUPFAM" id="SSF52540">
    <property type="entry name" value="P-loop containing nucleoside triphosphate hydrolases"/>
    <property type="match status" value="1"/>
</dbReference>
<keyword evidence="3" id="KW-0342">GTP-binding</keyword>
<comment type="subcellular location">
    <subcellularLocation>
        <location evidence="1">Membrane</location>
    </subcellularLocation>
</comment>
<dbReference type="PROSITE" id="PS51419">
    <property type="entry name" value="RAB"/>
    <property type="match status" value="1"/>
</dbReference>
<evidence type="ECO:0000256" key="3">
    <source>
        <dbReference type="ARBA" id="ARBA00023134"/>
    </source>
</evidence>
<evidence type="ECO:0000313" key="6">
    <source>
        <dbReference type="Proteomes" id="UP000030746"/>
    </source>
</evidence>
<dbReference type="Proteomes" id="UP000030746">
    <property type="component" value="Unassembled WGS sequence"/>
</dbReference>
<keyword evidence="2" id="KW-0547">Nucleotide-binding</keyword>
<organism evidence="5 6">
    <name type="scientific">Lottia gigantea</name>
    <name type="common">Giant owl limpet</name>
    <dbReference type="NCBI Taxonomy" id="225164"/>
    <lineage>
        <taxon>Eukaryota</taxon>
        <taxon>Metazoa</taxon>
        <taxon>Spiralia</taxon>
        <taxon>Lophotrochozoa</taxon>
        <taxon>Mollusca</taxon>
        <taxon>Gastropoda</taxon>
        <taxon>Patellogastropoda</taxon>
        <taxon>Lottioidea</taxon>
        <taxon>Lottiidae</taxon>
        <taxon>Lottia</taxon>
    </lineage>
</organism>
<dbReference type="InterPro" id="IPR027417">
    <property type="entry name" value="P-loop_NTPase"/>
</dbReference>
<accession>V3Z0X4</accession>
<dbReference type="SMART" id="SM00175">
    <property type="entry name" value="RAB"/>
    <property type="match status" value="1"/>
</dbReference>
<dbReference type="SMART" id="SM00173">
    <property type="entry name" value="RAS"/>
    <property type="match status" value="1"/>
</dbReference>
<keyword evidence="4" id="KW-0472">Membrane</keyword>
<dbReference type="Gene3D" id="3.40.50.300">
    <property type="entry name" value="P-loop containing nucleotide triphosphate hydrolases"/>
    <property type="match status" value="1"/>
</dbReference>
<evidence type="ECO:0000313" key="5">
    <source>
        <dbReference type="EMBL" id="ESO84173.1"/>
    </source>
</evidence>
<dbReference type="OrthoDB" id="6063102at2759"/>
<dbReference type="Pfam" id="PF00071">
    <property type="entry name" value="Ras"/>
    <property type="match status" value="1"/>
</dbReference>
<gene>
    <name evidence="5" type="ORF">LOTGIDRAFT_108535</name>
</gene>
<dbReference type="PROSITE" id="PS51421">
    <property type="entry name" value="RAS"/>
    <property type="match status" value="1"/>
</dbReference>
<dbReference type="InterPro" id="IPR001806">
    <property type="entry name" value="Small_GTPase"/>
</dbReference>
<dbReference type="GeneID" id="20230363"/>
<keyword evidence="6" id="KW-1185">Reference proteome</keyword>
<dbReference type="FunFam" id="3.40.50.300:FF:002060">
    <property type="entry name" value="Rho family GTPase"/>
    <property type="match status" value="1"/>
</dbReference>
<dbReference type="CTD" id="20230363"/>
<dbReference type="RefSeq" id="XP_009065294.1">
    <property type="nucleotide sequence ID" value="XM_009067046.1"/>
</dbReference>
<protein>
    <submittedName>
        <fullName evidence="5">Uncharacterized protein</fullName>
    </submittedName>
</protein>
<evidence type="ECO:0000256" key="2">
    <source>
        <dbReference type="ARBA" id="ARBA00022741"/>
    </source>
</evidence>
<dbReference type="PRINTS" id="PR00449">
    <property type="entry name" value="RASTRNSFRMNG"/>
</dbReference>
<dbReference type="EMBL" id="KB203566">
    <property type="protein sequence ID" value="ESO84173.1"/>
    <property type="molecule type" value="Genomic_DNA"/>
</dbReference>
<dbReference type="HOGENOM" id="CLU_041217_21_2_1"/>
<dbReference type="InterPro" id="IPR005225">
    <property type="entry name" value="Small_GTP-bd"/>
</dbReference>
<proteinExistence type="predicted"/>
<dbReference type="KEGG" id="lgi:LOTGIDRAFT_108535"/>
<dbReference type="GO" id="GO:0007264">
    <property type="term" value="P:small GTPase-mediated signal transduction"/>
    <property type="evidence" value="ECO:0007669"/>
    <property type="project" value="InterPro"/>
</dbReference>
<dbReference type="CDD" id="cd00157">
    <property type="entry name" value="Rho"/>
    <property type="match status" value="1"/>
</dbReference>
<dbReference type="NCBIfam" id="TIGR00231">
    <property type="entry name" value="small_GTP"/>
    <property type="match status" value="1"/>
</dbReference>
<reference evidence="5 6" key="1">
    <citation type="journal article" date="2013" name="Nature">
        <title>Insights into bilaterian evolution from three spiralian genomes.</title>
        <authorList>
            <person name="Simakov O."/>
            <person name="Marletaz F."/>
            <person name="Cho S.J."/>
            <person name="Edsinger-Gonzales E."/>
            <person name="Havlak P."/>
            <person name="Hellsten U."/>
            <person name="Kuo D.H."/>
            <person name="Larsson T."/>
            <person name="Lv J."/>
            <person name="Arendt D."/>
            <person name="Savage R."/>
            <person name="Osoegawa K."/>
            <person name="de Jong P."/>
            <person name="Grimwood J."/>
            <person name="Chapman J.A."/>
            <person name="Shapiro H."/>
            <person name="Aerts A."/>
            <person name="Otillar R.P."/>
            <person name="Terry A.Y."/>
            <person name="Boore J.L."/>
            <person name="Grigoriev I.V."/>
            <person name="Lindberg D.R."/>
            <person name="Seaver E.C."/>
            <person name="Weisblat D.A."/>
            <person name="Putnam N.H."/>
            <person name="Rokhsar D.S."/>
        </authorList>
    </citation>
    <scope>NUCLEOTIDE SEQUENCE [LARGE SCALE GENOMIC DNA]</scope>
</reference>
<dbReference type="STRING" id="225164.V3Z0X4"/>
<evidence type="ECO:0000256" key="4">
    <source>
        <dbReference type="ARBA" id="ARBA00023136"/>
    </source>
</evidence>
<name>V3Z0X4_LOTGI</name>
<dbReference type="InterPro" id="IPR003578">
    <property type="entry name" value="Small_GTPase_Rho"/>
</dbReference>
<dbReference type="SMART" id="SM00174">
    <property type="entry name" value="RHO"/>
    <property type="match status" value="1"/>
</dbReference>
<dbReference type="OMA" id="EICHFCE"/>
<dbReference type="AlphaFoldDB" id="V3Z0X4"/>
<dbReference type="PROSITE" id="PS51420">
    <property type="entry name" value="RHO"/>
    <property type="match status" value="1"/>
</dbReference>
<dbReference type="PANTHER" id="PTHR24072">
    <property type="entry name" value="RHO FAMILY GTPASE"/>
    <property type="match status" value="1"/>
</dbReference>
<dbReference type="GO" id="GO:0005525">
    <property type="term" value="F:GTP binding"/>
    <property type="evidence" value="ECO:0007669"/>
    <property type="project" value="UniProtKB-KW"/>
</dbReference>
<dbReference type="GO" id="GO:0016020">
    <property type="term" value="C:membrane"/>
    <property type="evidence" value="ECO:0007669"/>
    <property type="project" value="UniProtKB-SubCell"/>
</dbReference>
<evidence type="ECO:0000256" key="1">
    <source>
        <dbReference type="ARBA" id="ARBA00004370"/>
    </source>
</evidence>
<sequence length="197" mass="22334">MKRLVIVGDGKCGKSSLIRRYIQQEFLQDHYIPTLFDVSTKQVETENDQMMLVIHDTAGQTDLDSLRPFLYYRSDVIIVCFSVDNPCSLVNIKDKWKDEVSKYCTDVPIILVGTKSDLAESASLDRCEKCKLVSRIGHTMSTIIGADKYLECSALENKGITEVFEEALNLAIARDIRQRRRSSIFRRGSVLLGFAND</sequence>